<keyword evidence="1" id="KW-0812">Transmembrane</keyword>
<gene>
    <name evidence="2" type="ORF">MUN79_24935</name>
</gene>
<dbReference type="RefSeq" id="WP_244675211.1">
    <property type="nucleotide sequence ID" value="NZ_CP095046.1"/>
</dbReference>
<name>A0A8T9Q8G0_9BACT</name>
<reference evidence="2" key="1">
    <citation type="submission" date="2022-04" db="EMBL/GenBank/DDBJ databases">
        <title>Hymenobacter sp. isolated from the air.</title>
        <authorList>
            <person name="Won M."/>
            <person name="Lee C.-M."/>
            <person name="Woen H.-Y."/>
            <person name="Kwon S.-W."/>
        </authorList>
    </citation>
    <scope>NUCLEOTIDE SEQUENCE</scope>
    <source>
        <strain evidence="2">5116S-3</strain>
    </source>
</reference>
<feature type="transmembrane region" description="Helical" evidence="1">
    <location>
        <begin position="32"/>
        <end position="51"/>
    </location>
</feature>
<keyword evidence="1" id="KW-1133">Transmembrane helix</keyword>
<sequence>MLILFLLIPLTAILLLLWLVTQKNIFGKLMGLLWAIPLALAPVALLVRFLTDKQETERADIYGDYVIDRSKFAGKQADWQYNHYRFTITPHNELIFHETRGRTPSEPTASRFLFCPPTRFLAWFYPTDRPAIIS</sequence>
<accession>A0A8T9Q8G0</accession>
<proteinExistence type="predicted"/>
<dbReference type="EMBL" id="CP095046">
    <property type="protein sequence ID" value="UOQ71809.1"/>
    <property type="molecule type" value="Genomic_DNA"/>
</dbReference>
<dbReference type="AlphaFoldDB" id="A0A8T9Q8G0"/>
<keyword evidence="1" id="KW-0472">Membrane</keyword>
<organism evidence="2 3">
    <name type="scientific">Hymenobacter cellulosilyticus</name>
    <dbReference type="NCBI Taxonomy" id="2932248"/>
    <lineage>
        <taxon>Bacteria</taxon>
        <taxon>Pseudomonadati</taxon>
        <taxon>Bacteroidota</taxon>
        <taxon>Cytophagia</taxon>
        <taxon>Cytophagales</taxon>
        <taxon>Hymenobacteraceae</taxon>
        <taxon>Hymenobacter</taxon>
    </lineage>
</organism>
<dbReference type="KEGG" id="hcu:MUN79_24935"/>
<evidence type="ECO:0000256" key="1">
    <source>
        <dbReference type="SAM" id="Phobius"/>
    </source>
</evidence>
<keyword evidence="3" id="KW-1185">Reference proteome</keyword>
<protein>
    <submittedName>
        <fullName evidence="2">Uncharacterized protein</fullName>
    </submittedName>
</protein>
<evidence type="ECO:0000313" key="3">
    <source>
        <dbReference type="Proteomes" id="UP000831796"/>
    </source>
</evidence>
<evidence type="ECO:0000313" key="2">
    <source>
        <dbReference type="EMBL" id="UOQ71809.1"/>
    </source>
</evidence>
<dbReference type="Proteomes" id="UP000831796">
    <property type="component" value="Chromosome"/>
</dbReference>